<protein>
    <submittedName>
        <fullName evidence="1">Uncharacterized protein</fullName>
    </submittedName>
</protein>
<organism evidence="1 2">
    <name type="scientific">Sphagnum jensenii</name>
    <dbReference type="NCBI Taxonomy" id="128206"/>
    <lineage>
        <taxon>Eukaryota</taxon>
        <taxon>Viridiplantae</taxon>
        <taxon>Streptophyta</taxon>
        <taxon>Embryophyta</taxon>
        <taxon>Bryophyta</taxon>
        <taxon>Sphagnophytina</taxon>
        <taxon>Sphagnopsida</taxon>
        <taxon>Sphagnales</taxon>
        <taxon>Sphagnaceae</taxon>
        <taxon>Sphagnum</taxon>
    </lineage>
</organism>
<reference evidence="1 2" key="1">
    <citation type="submission" date="2024-03" db="EMBL/GenBank/DDBJ databases">
        <authorList>
            <consortium name="ELIXIR-Norway"/>
            <consortium name="Elixir Norway"/>
        </authorList>
    </citation>
    <scope>NUCLEOTIDE SEQUENCE [LARGE SCALE GENOMIC DNA]</scope>
</reference>
<sequence>MKYVTVQIIASLQLLLLLHVGVMILGASSMQVSLAGAAASSKLTLEDIAKSDKLITDSGRIGDIDHDNSADHNQQQHHHDVRKLGNLGHGKQLALAAARKPYHVYNLKEAVIFMMKSYVTSGSLQLCLQGQVAAVPLFISAVFPSMIAGCTCITSMTTLSTVASSSSSISVHL</sequence>
<dbReference type="EMBL" id="OZ023702">
    <property type="protein sequence ID" value="CAK9857436.1"/>
    <property type="molecule type" value="Genomic_DNA"/>
</dbReference>
<keyword evidence="2" id="KW-1185">Reference proteome</keyword>
<gene>
    <name evidence="1" type="ORF">CSSPJE1EN2_LOCUS431</name>
</gene>
<evidence type="ECO:0000313" key="2">
    <source>
        <dbReference type="Proteomes" id="UP001497522"/>
    </source>
</evidence>
<accession>A0ABP1A4J5</accession>
<dbReference type="Proteomes" id="UP001497522">
    <property type="component" value="Chromosome 1"/>
</dbReference>
<evidence type="ECO:0000313" key="1">
    <source>
        <dbReference type="EMBL" id="CAK9857436.1"/>
    </source>
</evidence>
<name>A0ABP1A4J5_9BRYO</name>
<proteinExistence type="predicted"/>